<keyword evidence="2" id="KW-0732">Signal</keyword>
<gene>
    <name evidence="4" type="ORF">O9Z63_15355</name>
</gene>
<name>A0ABY7PNY4_9BACT</name>
<dbReference type="Proteomes" id="UP001211872">
    <property type="component" value="Chromosome"/>
</dbReference>
<evidence type="ECO:0000259" key="3">
    <source>
        <dbReference type="Pfam" id="PF13568"/>
    </source>
</evidence>
<feature type="domain" description="Outer membrane protein beta-barrel" evidence="3">
    <location>
        <begin position="35"/>
        <end position="201"/>
    </location>
</feature>
<reference evidence="4 5" key="1">
    <citation type="journal article" date="2011" name="Int. J. Syst. Evol. Microbiol.">
        <title>Hymenobacter yonginensis sp. nov., isolated from a mesotrophic artificial lake.</title>
        <authorList>
            <person name="Joung Y."/>
            <person name="Cho S.H."/>
            <person name="Kim H."/>
            <person name="Kim S.B."/>
            <person name="Joh K."/>
        </authorList>
    </citation>
    <scope>NUCLEOTIDE SEQUENCE [LARGE SCALE GENOMIC DNA]</scope>
    <source>
        <strain evidence="4 5">KCTC 22745</strain>
    </source>
</reference>
<evidence type="ECO:0000313" key="5">
    <source>
        <dbReference type="Proteomes" id="UP001211872"/>
    </source>
</evidence>
<dbReference type="EMBL" id="CP115396">
    <property type="protein sequence ID" value="WBO83745.1"/>
    <property type="molecule type" value="Genomic_DNA"/>
</dbReference>
<proteinExistence type="predicted"/>
<protein>
    <submittedName>
        <fullName evidence="4">Porin family protein</fullName>
    </submittedName>
</protein>
<feature type="chain" id="PRO_5045858694" evidence="2">
    <location>
        <begin position="21"/>
        <end position="230"/>
    </location>
</feature>
<keyword evidence="5" id="KW-1185">Reference proteome</keyword>
<dbReference type="InterPro" id="IPR025665">
    <property type="entry name" value="Beta-barrel_OMP_2"/>
</dbReference>
<evidence type="ECO:0000256" key="2">
    <source>
        <dbReference type="SAM" id="SignalP"/>
    </source>
</evidence>
<sequence length="230" mass="24409">MNKLPVLLALGCASFTAAQAQQTPGGSMSSTSYSPGTSDSRNNGFGVKAGFNLADLRGGDKGAYKDLSSLKSYHAGLYAQFGLNDKVSIQPEFLFTRKGFDAQQFSISGSNVGQANGQVRETRLDYLQVPVLFVYNFLDNVSLHVGPQASLLVKAKYAGEERQISSVGLNSLEYGVVGGLEARVGPARVGARYDLGLSDIYNDPKDAGASAYDNVKNGVFQVYLGVGINN</sequence>
<feature type="region of interest" description="Disordered" evidence="1">
    <location>
        <begin position="22"/>
        <end position="41"/>
    </location>
</feature>
<evidence type="ECO:0000313" key="4">
    <source>
        <dbReference type="EMBL" id="WBO83745.1"/>
    </source>
</evidence>
<accession>A0ABY7PNY4</accession>
<organism evidence="4 5">
    <name type="scientific">Hymenobacter yonginensis</name>
    <dbReference type="NCBI Taxonomy" id="748197"/>
    <lineage>
        <taxon>Bacteria</taxon>
        <taxon>Pseudomonadati</taxon>
        <taxon>Bacteroidota</taxon>
        <taxon>Cytophagia</taxon>
        <taxon>Cytophagales</taxon>
        <taxon>Hymenobacteraceae</taxon>
        <taxon>Hymenobacter</taxon>
    </lineage>
</organism>
<dbReference type="Pfam" id="PF13568">
    <property type="entry name" value="OMP_b-brl_2"/>
    <property type="match status" value="1"/>
</dbReference>
<dbReference type="RefSeq" id="WP_270126172.1">
    <property type="nucleotide sequence ID" value="NZ_CP115396.1"/>
</dbReference>
<evidence type="ECO:0000256" key="1">
    <source>
        <dbReference type="SAM" id="MobiDB-lite"/>
    </source>
</evidence>
<feature type="compositionally biased region" description="Low complexity" evidence="1">
    <location>
        <begin position="23"/>
        <end position="40"/>
    </location>
</feature>
<feature type="signal peptide" evidence="2">
    <location>
        <begin position="1"/>
        <end position="20"/>
    </location>
</feature>